<evidence type="ECO:0000256" key="6">
    <source>
        <dbReference type="RuleBase" id="RU004057"/>
    </source>
</evidence>
<comment type="similarity">
    <text evidence="6">Belongs to the exbB/tolQ family.</text>
</comment>
<dbReference type="Pfam" id="PF01618">
    <property type="entry name" value="MotA_ExbB"/>
    <property type="match status" value="1"/>
</dbReference>
<keyword evidence="5 7" id="KW-0472">Membrane</keyword>
<evidence type="ECO:0000313" key="9">
    <source>
        <dbReference type="EMBL" id="TXE07742.1"/>
    </source>
</evidence>
<keyword evidence="4 7" id="KW-1133">Transmembrane helix</keyword>
<feature type="transmembrane region" description="Helical" evidence="7">
    <location>
        <begin position="26"/>
        <end position="47"/>
    </location>
</feature>
<dbReference type="AlphaFoldDB" id="A0A5C7APJ6"/>
<evidence type="ECO:0000256" key="3">
    <source>
        <dbReference type="ARBA" id="ARBA00022692"/>
    </source>
</evidence>
<evidence type="ECO:0000256" key="7">
    <source>
        <dbReference type="SAM" id="Phobius"/>
    </source>
</evidence>
<dbReference type="EMBL" id="VORX01000004">
    <property type="protein sequence ID" value="TXE07742.1"/>
    <property type="molecule type" value="Genomic_DNA"/>
</dbReference>
<keyword evidence="6" id="KW-0813">Transport</keyword>
<evidence type="ECO:0000259" key="8">
    <source>
        <dbReference type="Pfam" id="PF01618"/>
    </source>
</evidence>
<dbReference type="InterPro" id="IPR002898">
    <property type="entry name" value="MotA_ExbB_proton_chnl"/>
</dbReference>
<organism evidence="9 10">
    <name type="scientific">Gelidibacter salicanalis</name>
    <dbReference type="NCBI Taxonomy" id="291193"/>
    <lineage>
        <taxon>Bacteria</taxon>
        <taxon>Pseudomonadati</taxon>
        <taxon>Bacteroidota</taxon>
        <taxon>Flavobacteriia</taxon>
        <taxon>Flavobacteriales</taxon>
        <taxon>Flavobacteriaceae</taxon>
        <taxon>Gelidibacter</taxon>
    </lineage>
</organism>
<feature type="transmembrane region" description="Helical" evidence="7">
    <location>
        <begin position="68"/>
        <end position="86"/>
    </location>
</feature>
<accession>A0A5C7APJ6</accession>
<evidence type="ECO:0000256" key="1">
    <source>
        <dbReference type="ARBA" id="ARBA00004651"/>
    </source>
</evidence>
<proteinExistence type="inferred from homology"/>
<dbReference type="Proteomes" id="UP000321734">
    <property type="component" value="Unassembled WGS sequence"/>
</dbReference>
<keyword evidence="6" id="KW-0653">Protein transport</keyword>
<feature type="transmembrane region" description="Helical" evidence="7">
    <location>
        <begin position="106"/>
        <end position="128"/>
    </location>
</feature>
<comment type="subcellular location">
    <subcellularLocation>
        <location evidence="1">Cell membrane</location>
        <topology evidence="1">Multi-pass membrane protein</topology>
    </subcellularLocation>
    <subcellularLocation>
        <location evidence="6">Membrane</location>
        <topology evidence="6">Multi-pass membrane protein</topology>
    </subcellularLocation>
</comment>
<gene>
    <name evidence="9" type="ORF">ES711_09885</name>
</gene>
<comment type="caution">
    <text evidence="9">The sequence shown here is derived from an EMBL/GenBank/DDBJ whole genome shotgun (WGS) entry which is preliminary data.</text>
</comment>
<dbReference type="GO" id="GO:0015031">
    <property type="term" value="P:protein transport"/>
    <property type="evidence" value="ECO:0007669"/>
    <property type="project" value="UniProtKB-KW"/>
</dbReference>
<keyword evidence="2" id="KW-1003">Cell membrane</keyword>
<evidence type="ECO:0000256" key="4">
    <source>
        <dbReference type="ARBA" id="ARBA00022989"/>
    </source>
</evidence>
<name>A0A5C7APJ6_9FLAO</name>
<dbReference type="OrthoDB" id="1001678at2"/>
<dbReference type="GO" id="GO:0005886">
    <property type="term" value="C:plasma membrane"/>
    <property type="evidence" value="ECO:0007669"/>
    <property type="project" value="UniProtKB-SubCell"/>
</dbReference>
<evidence type="ECO:0000313" key="10">
    <source>
        <dbReference type="Proteomes" id="UP000321734"/>
    </source>
</evidence>
<protein>
    <recommendedName>
        <fullName evidence="8">MotA/TolQ/ExbB proton channel domain-containing protein</fullName>
    </recommendedName>
</protein>
<reference evidence="9 10" key="1">
    <citation type="submission" date="2019-08" db="EMBL/GenBank/DDBJ databases">
        <title>Genome sequence of Gelidibacter salicanalis IC162T.</title>
        <authorList>
            <person name="Bowman J.P."/>
        </authorList>
    </citation>
    <scope>NUCLEOTIDE SEQUENCE [LARGE SCALE GENOMIC DNA]</scope>
    <source>
        <strain evidence="9 10">IC162</strain>
    </source>
</reference>
<evidence type="ECO:0000256" key="2">
    <source>
        <dbReference type="ARBA" id="ARBA00022475"/>
    </source>
</evidence>
<sequence>MNTTLIFQNQNFSTQASNRFSEGGPFFMSLIFICLIAAMVFLIIGFLNLKKDPEKTRKMTTLASEVSILGLVIGLLASIIGMIEAFDAIENINDNTQGAMANGLKISFLTTLFGSVTFIIPRIGIIILKTLQ</sequence>
<evidence type="ECO:0000256" key="5">
    <source>
        <dbReference type="ARBA" id="ARBA00023136"/>
    </source>
</evidence>
<keyword evidence="3 7" id="KW-0812">Transmembrane</keyword>
<dbReference type="RefSeq" id="WP_146893117.1">
    <property type="nucleotide sequence ID" value="NZ_VORX01000004.1"/>
</dbReference>
<feature type="domain" description="MotA/TolQ/ExbB proton channel" evidence="8">
    <location>
        <begin position="56"/>
        <end position="119"/>
    </location>
</feature>
<keyword evidence="10" id="KW-1185">Reference proteome</keyword>